<dbReference type="Proteomes" id="UP000016587">
    <property type="component" value="Chromosome"/>
</dbReference>
<evidence type="ECO:0000259" key="1">
    <source>
        <dbReference type="Pfam" id="PF05729"/>
    </source>
</evidence>
<dbReference type="eggNOG" id="COG5635">
    <property type="taxonomic scope" value="Bacteria"/>
</dbReference>
<dbReference type="InterPro" id="IPR007111">
    <property type="entry name" value="NACHT_NTPase"/>
</dbReference>
<accession>T2GCC2</accession>
<organism evidence="2 3">
    <name type="scientific">Megalodesulfovibrio gigas (strain ATCC 19364 / DSM 1382 / NCIMB 9332 / VKM B-1759)</name>
    <name type="common">Desulfovibrio gigas</name>
    <dbReference type="NCBI Taxonomy" id="1121448"/>
    <lineage>
        <taxon>Bacteria</taxon>
        <taxon>Pseudomonadati</taxon>
        <taxon>Thermodesulfobacteriota</taxon>
        <taxon>Desulfovibrionia</taxon>
        <taxon>Desulfovibrionales</taxon>
        <taxon>Desulfovibrionaceae</taxon>
        <taxon>Megalodesulfovibrio</taxon>
    </lineage>
</organism>
<proteinExistence type="predicted"/>
<dbReference type="STRING" id="1121448.DGI_1997"/>
<keyword evidence="3" id="KW-1185">Reference proteome</keyword>
<feature type="domain" description="NACHT" evidence="1">
    <location>
        <begin position="273"/>
        <end position="377"/>
    </location>
</feature>
<dbReference type="eggNOG" id="COG1357">
    <property type="taxonomic scope" value="Bacteria"/>
</dbReference>
<reference evidence="3" key="2">
    <citation type="submission" date="2013-07" db="EMBL/GenBank/DDBJ databases">
        <authorList>
            <person name="Morais-Silva F.O."/>
            <person name="Rezende A.M."/>
            <person name="Pimentel C."/>
            <person name="Resende D.M."/>
            <person name="Santos C.I."/>
            <person name="Clemente C."/>
            <person name="de Oliveira L.M."/>
            <person name="da Silva S.M."/>
            <person name="Costa D.A."/>
            <person name="Varela-Raposo A."/>
            <person name="Horacio E.C.A."/>
            <person name="Matos M."/>
            <person name="Flores O."/>
            <person name="Ruiz J.C."/>
            <person name="Rodrigues-Pousada C."/>
        </authorList>
    </citation>
    <scope>NUCLEOTIDE SEQUENCE [LARGE SCALE GENOMIC DNA]</scope>
    <source>
        <strain evidence="3">ATCC 19364 / DSM 1382 / NCIMB 9332 / VKM B-1759</strain>
    </source>
</reference>
<dbReference type="Gene3D" id="3.40.50.300">
    <property type="entry name" value="P-loop containing nucleotide triphosphate hydrolases"/>
    <property type="match status" value="1"/>
</dbReference>
<dbReference type="Pfam" id="PF00805">
    <property type="entry name" value="Pentapeptide"/>
    <property type="match status" value="2"/>
</dbReference>
<dbReference type="InterPro" id="IPR027417">
    <property type="entry name" value="P-loop_NTPase"/>
</dbReference>
<dbReference type="Pfam" id="PF05729">
    <property type="entry name" value="NACHT"/>
    <property type="match status" value="1"/>
</dbReference>
<dbReference type="PANTHER" id="PTHR14136">
    <property type="entry name" value="BTB_POZ DOMAIN-CONTAINING PROTEIN KCTD9"/>
    <property type="match status" value="1"/>
</dbReference>
<gene>
    <name evidence="2" type="ORF">DGI_1997</name>
</gene>
<dbReference type="HOGENOM" id="CLU_307519_0_0_7"/>
<dbReference type="InterPro" id="IPR001646">
    <property type="entry name" value="5peptide_repeat"/>
</dbReference>
<dbReference type="InterPro" id="IPR051082">
    <property type="entry name" value="Pentapeptide-BTB/POZ_domain"/>
</dbReference>
<reference evidence="2 3" key="1">
    <citation type="journal article" date="2013" name="J. Bacteriol.">
        <title>Roles of HynAB and Ech, the only two hydrogenases found in the model sulfate reducer Desulfovibrio gigas.</title>
        <authorList>
            <person name="Morais-Silva F.O."/>
            <person name="Santos C.I."/>
            <person name="Rodrigues R."/>
            <person name="Pereira I.A."/>
            <person name="Rodrigues-Pousada C."/>
        </authorList>
    </citation>
    <scope>NUCLEOTIDE SEQUENCE [LARGE SCALE GENOMIC DNA]</scope>
    <source>
        <strain evidence="3">ATCC 19364 / DSM 1382 / NCIMB 9332 / VKM B-1759</strain>
    </source>
</reference>
<dbReference type="Gene3D" id="2.160.20.80">
    <property type="entry name" value="E3 ubiquitin-protein ligase SopA"/>
    <property type="match status" value="1"/>
</dbReference>
<dbReference type="EMBL" id="CP006585">
    <property type="protein sequence ID" value="AGW13771.1"/>
    <property type="molecule type" value="Genomic_DNA"/>
</dbReference>
<sequence>MSMGNQLEAKCPASIWRKDVTGDLKVVLKHVVKGAFNIARLDPENILTQGTEALKDFGLKDSAGECLLQFLLSAATMAAQKLLFDTPRLQHTPHEARSDLATAMAEAIAKEAEQQTLAVDQAFLETPREHLPFSAVHTVLQPWLHDRLGDKLAAEWTVTRFAVTFEAMWFAVCAKDLERYTTILKGVGVSENDIASRATPNALAWNRYNALLQLQPRLPMMGEAFGLDAVYISLRGYYEGNDTDNQKQQHVVWLDKSIDAWLASPNIRDALRIVCGGPGSGKSSFTKMLAARLATSYATTGWRVLFVPLHRLQNLERSFDKALRGYVQAAELLPFDPLNESRDPLLVILDGLDELAMEDGTRGVEAAKLYVAKVIKSLKAYNSQRARLKVLVSGRDLVVQGATQELRQANMGTDQSMLHVLPYVITSKDVPNAVDPDDLRGKDQRTVWWEHYGKATGRAATGMPEELDTEGLFEMTRRPLLGYLVARLHARTPLSQEESRVSIYEKLLAEVHRRDWDEGGPGHPLDKDSFFQVLEEVAVCVWHNGAGIATLKDVEKRVCGNSQCVKALETIADGAKKQSLGTILLAFYFRHGLGDTSTIEFTHKTFWEYLTARSIVRTFRQMHEEKMNLGSAKWNPQASLETWIGLCCAQNMDQDMYDYVKELVAEEPQKTLVKWQELCAALLSYTVVHGMPMGARPESLSFKAQCQQARNAEIALLAMHCACATKTQQRTALPWPDEQGFHAWLAWLEPVWGTGLTGRLLQGLVLEEQNLQGENLNHADLSRADLRGADLRRATLSGADLRGADLNGAALGLAALGLADLGLAALGFADLRGADLRRANFNGADLSGADLRGADLGRADLSGADLSGADLRRATLHDAIVTNALLKYANVECEALAKAYFDDPALSEALAIGIDLAELPEYRIGSPTSEQVAALETLVTKTKAAEAQK</sequence>
<protein>
    <recommendedName>
        <fullName evidence="1">NACHT domain-containing protein</fullName>
    </recommendedName>
</protein>
<name>T2GCC2_MEGG1</name>
<dbReference type="PATRIC" id="fig|1121448.10.peg.1953"/>
<evidence type="ECO:0000313" key="2">
    <source>
        <dbReference type="EMBL" id="AGW13771.1"/>
    </source>
</evidence>
<dbReference type="PANTHER" id="PTHR14136:SF17">
    <property type="entry name" value="BTB_POZ DOMAIN-CONTAINING PROTEIN KCTD9"/>
    <property type="match status" value="1"/>
</dbReference>
<dbReference type="AlphaFoldDB" id="T2GCC2"/>
<dbReference type="KEGG" id="dgg:DGI_1997"/>
<dbReference type="SUPFAM" id="SSF52540">
    <property type="entry name" value="P-loop containing nucleoside triphosphate hydrolases"/>
    <property type="match status" value="1"/>
</dbReference>
<evidence type="ECO:0000313" key="3">
    <source>
        <dbReference type="Proteomes" id="UP000016587"/>
    </source>
</evidence>
<dbReference type="SUPFAM" id="SSF141571">
    <property type="entry name" value="Pentapeptide repeat-like"/>
    <property type="match status" value="1"/>
</dbReference>